<dbReference type="STRING" id="649747.HMPREF0083_01076"/>
<dbReference type="AlphaFoldDB" id="U1X786"/>
<gene>
    <name evidence="1" type="ORF">HMPREF0083_01076</name>
</gene>
<proteinExistence type="predicted"/>
<evidence type="ECO:0000313" key="1">
    <source>
        <dbReference type="EMBL" id="ERI10820.1"/>
    </source>
</evidence>
<reference evidence="1 2" key="1">
    <citation type="submission" date="2013-08" db="EMBL/GenBank/DDBJ databases">
        <authorList>
            <person name="Weinstock G."/>
            <person name="Sodergren E."/>
            <person name="Wylie T."/>
            <person name="Fulton L."/>
            <person name="Fulton R."/>
            <person name="Fronick C."/>
            <person name="O'Laughlin M."/>
            <person name="Godfrey J."/>
            <person name="Miner T."/>
            <person name="Herter B."/>
            <person name="Appelbaum E."/>
            <person name="Cordes M."/>
            <person name="Lek S."/>
            <person name="Wollam A."/>
            <person name="Pepin K.H."/>
            <person name="Palsikar V.B."/>
            <person name="Mitreva M."/>
            <person name="Wilson R.K."/>
        </authorList>
    </citation>
    <scope>NUCLEOTIDE SEQUENCE [LARGE SCALE GENOMIC DNA]</scope>
    <source>
        <strain evidence="1 2">ATCC 12856</strain>
    </source>
</reference>
<evidence type="ECO:0000313" key="2">
    <source>
        <dbReference type="Proteomes" id="UP000016511"/>
    </source>
</evidence>
<dbReference type="Proteomes" id="UP000016511">
    <property type="component" value="Unassembled WGS sequence"/>
</dbReference>
<dbReference type="InterPro" id="IPR001387">
    <property type="entry name" value="Cro/C1-type_HTH"/>
</dbReference>
<dbReference type="CDD" id="cd00093">
    <property type="entry name" value="HTH_XRE"/>
    <property type="match status" value="1"/>
</dbReference>
<dbReference type="InterPro" id="IPR010982">
    <property type="entry name" value="Lambda_DNA-bd_dom_sf"/>
</dbReference>
<organism evidence="1 2">
    <name type="scientific">Aneurinibacillus aneurinilyticus ATCC 12856</name>
    <dbReference type="NCBI Taxonomy" id="649747"/>
    <lineage>
        <taxon>Bacteria</taxon>
        <taxon>Bacillati</taxon>
        <taxon>Bacillota</taxon>
        <taxon>Bacilli</taxon>
        <taxon>Bacillales</taxon>
        <taxon>Paenibacillaceae</taxon>
        <taxon>Aneurinibacillus group</taxon>
        <taxon>Aneurinibacillus</taxon>
    </lineage>
</organism>
<dbReference type="SUPFAM" id="SSF47413">
    <property type="entry name" value="lambda repressor-like DNA-binding domains"/>
    <property type="match status" value="1"/>
</dbReference>
<dbReference type="eggNOG" id="ENOG50342BX">
    <property type="taxonomic scope" value="Bacteria"/>
</dbReference>
<protein>
    <submittedName>
        <fullName evidence="1">Uncharacterized protein</fullName>
    </submittedName>
</protein>
<accession>U1X786</accession>
<dbReference type="RefSeq" id="WP_021624269.1">
    <property type="nucleotide sequence ID" value="NZ_KE952897.1"/>
</dbReference>
<sequence>MANRLYSKEQIGLYLRYFRENSHVPDYQKQSALGRALGISQKRMSHIENCLCAPDLEIVLRWCTLTGWHEGREMALYMYDVTPMALPPITPELNQRYIDALINLKEQLMHAMESVDASIENYNSRRPGQAFSFINLMPEKKEIVDLIPAVKTVLYSAEREFGFDIPEVMRTWIQESLADGLTMPRLDELIRRTKGAVTA</sequence>
<dbReference type="GO" id="GO:0003677">
    <property type="term" value="F:DNA binding"/>
    <property type="evidence" value="ECO:0007669"/>
    <property type="project" value="InterPro"/>
</dbReference>
<name>U1X786_ANEAE</name>
<keyword evidence="2" id="KW-1185">Reference proteome</keyword>
<comment type="caution">
    <text evidence="1">The sequence shown here is derived from an EMBL/GenBank/DDBJ whole genome shotgun (WGS) entry which is preliminary data.</text>
</comment>
<dbReference type="GeneID" id="92841313"/>
<dbReference type="EMBL" id="AWSJ01000066">
    <property type="protein sequence ID" value="ERI10820.1"/>
    <property type="molecule type" value="Genomic_DNA"/>
</dbReference>
<dbReference type="PATRIC" id="fig|649747.3.peg.975"/>
<dbReference type="HOGENOM" id="CLU_1369743_0_0_9"/>